<organism evidence="1 2">
    <name type="scientific">Luteimonas salinisoli</name>
    <dbReference type="NCBI Taxonomy" id="2752307"/>
    <lineage>
        <taxon>Bacteria</taxon>
        <taxon>Pseudomonadati</taxon>
        <taxon>Pseudomonadota</taxon>
        <taxon>Gammaproteobacteria</taxon>
        <taxon>Lysobacterales</taxon>
        <taxon>Lysobacteraceae</taxon>
        <taxon>Luteimonas</taxon>
    </lineage>
</organism>
<comment type="caution">
    <text evidence="1">The sequence shown here is derived from an EMBL/GenBank/DDBJ whole genome shotgun (WGS) entry which is preliminary data.</text>
</comment>
<dbReference type="EMBL" id="JACCKA010000089">
    <property type="protein sequence ID" value="NZA28123.1"/>
    <property type="molecule type" value="Genomic_DNA"/>
</dbReference>
<gene>
    <name evidence="1" type="ORF">H0E84_17225</name>
</gene>
<proteinExistence type="predicted"/>
<evidence type="ECO:0000313" key="2">
    <source>
        <dbReference type="Proteomes" id="UP000578091"/>
    </source>
</evidence>
<accession>A0A853JFH7</accession>
<sequence length="173" mass="17968">MNALALVIGTCVAAGCSAKLPVGAELFVPPGLSSPMSVEIRDYKFSLRESDSGKLVTGTFSGGSDIEHSLAQAGFDKVERIFALESHGCGSNSIDLVIQTGPEKTADIHTRNHYRIVFSADLSTVITEFFDPSVSAANAVLPLQSVEGISDPTTGARIVCIGTTPAVAEQGGL</sequence>
<name>A0A853JFH7_9GAMM</name>
<protein>
    <submittedName>
        <fullName evidence="1">Uncharacterized protein</fullName>
    </submittedName>
</protein>
<dbReference type="RefSeq" id="WP_180679890.1">
    <property type="nucleotide sequence ID" value="NZ_JACCKA010000089.1"/>
</dbReference>
<evidence type="ECO:0000313" key="1">
    <source>
        <dbReference type="EMBL" id="NZA28123.1"/>
    </source>
</evidence>
<reference evidence="1 2" key="1">
    <citation type="submission" date="2020-07" db="EMBL/GenBank/DDBJ databases">
        <title>Luteimonas sp. SJ-92.</title>
        <authorList>
            <person name="Huang X.-X."/>
            <person name="Xu L."/>
            <person name="Sun J.-Q."/>
        </authorList>
    </citation>
    <scope>NUCLEOTIDE SEQUENCE [LARGE SCALE GENOMIC DNA]</scope>
    <source>
        <strain evidence="1 2">SJ-92</strain>
    </source>
</reference>
<keyword evidence="2" id="KW-1185">Reference proteome</keyword>
<dbReference type="AlphaFoldDB" id="A0A853JFH7"/>
<dbReference type="Proteomes" id="UP000578091">
    <property type="component" value="Unassembled WGS sequence"/>
</dbReference>